<accession>A0AAP0EAP4</accession>
<feature type="region of interest" description="Disordered" evidence="1">
    <location>
        <begin position="1"/>
        <end position="20"/>
    </location>
</feature>
<gene>
    <name evidence="2" type="ORF">Sjap_026055</name>
</gene>
<dbReference type="Proteomes" id="UP001417504">
    <property type="component" value="Unassembled WGS sequence"/>
</dbReference>
<evidence type="ECO:0000256" key="1">
    <source>
        <dbReference type="SAM" id="MobiDB-lite"/>
    </source>
</evidence>
<comment type="caution">
    <text evidence="2">The sequence shown here is derived from an EMBL/GenBank/DDBJ whole genome shotgun (WGS) entry which is preliminary data.</text>
</comment>
<protein>
    <submittedName>
        <fullName evidence="2">Uncharacterized protein</fullName>
    </submittedName>
</protein>
<reference evidence="2 3" key="1">
    <citation type="submission" date="2024-01" db="EMBL/GenBank/DDBJ databases">
        <title>Genome assemblies of Stephania.</title>
        <authorList>
            <person name="Yang L."/>
        </authorList>
    </citation>
    <scope>NUCLEOTIDE SEQUENCE [LARGE SCALE GENOMIC DNA]</scope>
    <source>
        <strain evidence="2">QJT</strain>
        <tissue evidence="2">Leaf</tissue>
    </source>
</reference>
<organism evidence="2 3">
    <name type="scientific">Stephania japonica</name>
    <dbReference type="NCBI Taxonomy" id="461633"/>
    <lineage>
        <taxon>Eukaryota</taxon>
        <taxon>Viridiplantae</taxon>
        <taxon>Streptophyta</taxon>
        <taxon>Embryophyta</taxon>
        <taxon>Tracheophyta</taxon>
        <taxon>Spermatophyta</taxon>
        <taxon>Magnoliopsida</taxon>
        <taxon>Ranunculales</taxon>
        <taxon>Menispermaceae</taxon>
        <taxon>Menispermoideae</taxon>
        <taxon>Cissampelideae</taxon>
        <taxon>Stephania</taxon>
    </lineage>
</organism>
<proteinExistence type="predicted"/>
<evidence type="ECO:0000313" key="2">
    <source>
        <dbReference type="EMBL" id="KAK9085644.1"/>
    </source>
</evidence>
<name>A0AAP0EAP4_9MAGN</name>
<dbReference type="EMBL" id="JBBNAE010000011">
    <property type="protein sequence ID" value="KAK9085644.1"/>
    <property type="molecule type" value="Genomic_DNA"/>
</dbReference>
<sequence>MDHRSSDEPRVPPYSIKRMGEPRRKLPLLEVLPGRPPPVKVQISQSAARERALYLVIFSEDLLEYATLRLVPGGQISSELSPSLGLLSLLTPSVTASYLSPTFTYDLTLLSRSHCHPPPRLAVVKQAAVLGKLSSPKISSELSPFLSLLSLLTPSITVSYLSPTFTHDLTLLSRSHCHPPPPLAVVEQAAVLGKLSSPKVFSLLPTLISSRTHPSPLGFLPPLPPPSLVSAEHITDLTGPELV</sequence>
<dbReference type="AlphaFoldDB" id="A0AAP0EAP4"/>
<keyword evidence="3" id="KW-1185">Reference proteome</keyword>
<evidence type="ECO:0000313" key="3">
    <source>
        <dbReference type="Proteomes" id="UP001417504"/>
    </source>
</evidence>
<feature type="compositionally biased region" description="Basic and acidic residues" evidence="1">
    <location>
        <begin position="1"/>
        <end position="10"/>
    </location>
</feature>